<organism evidence="1 2">
    <name type="scientific">Schizopora paradoxa</name>
    <dbReference type="NCBI Taxonomy" id="27342"/>
    <lineage>
        <taxon>Eukaryota</taxon>
        <taxon>Fungi</taxon>
        <taxon>Dikarya</taxon>
        <taxon>Basidiomycota</taxon>
        <taxon>Agaricomycotina</taxon>
        <taxon>Agaricomycetes</taxon>
        <taxon>Hymenochaetales</taxon>
        <taxon>Schizoporaceae</taxon>
        <taxon>Schizopora</taxon>
    </lineage>
</organism>
<protein>
    <submittedName>
        <fullName evidence="1">Uncharacterized protein</fullName>
    </submittedName>
</protein>
<name>A0A0H2R3I9_9AGAM</name>
<reference evidence="1 2" key="1">
    <citation type="submission" date="2015-04" db="EMBL/GenBank/DDBJ databases">
        <title>Complete genome sequence of Schizopora paradoxa KUC8140, a cosmopolitan wood degrader in East Asia.</title>
        <authorList>
            <consortium name="DOE Joint Genome Institute"/>
            <person name="Min B."/>
            <person name="Park H."/>
            <person name="Jang Y."/>
            <person name="Kim J.-J."/>
            <person name="Kim K.H."/>
            <person name="Pangilinan J."/>
            <person name="Lipzen A."/>
            <person name="Riley R."/>
            <person name="Grigoriev I.V."/>
            <person name="Spatafora J.W."/>
            <person name="Choi I.-G."/>
        </authorList>
    </citation>
    <scope>NUCLEOTIDE SEQUENCE [LARGE SCALE GENOMIC DNA]</scope>
    <source>
        <strain evidence="1 2">KUC8140</strain>
    </source>
</reference>
<dbReference type="EMBL" id="KQ086211">
    <property type="protein sequence ID" value="KLO06394.1"/>
    <property type="molecule type" value="Genomic_DNA"/>
</dbReference>
<dbReference type="Proteomes" id="UP000053477">
    <property type="component" value="Unassembled WGS sequence"/>
</dbReference>
<dbReference type="AlphaFoldDB" id="A0A0H2R3I9"/>
<evidence type="ECO:0000313" key="2">
    <source>
        <dbReference type="Proteomes" id="UP000053477"/>
    </source>
</evidence>
<evidence type="ECO:0000313" key="1">
    <source>
        <dbReference type="EMBL" id="KLO06394.1"/>
    </source>
</evidence>
<accession>A0A0H2R3I9</accession>
<sequence length="219" mass="24477">MSYNSSMASPMLTPPLIITQESTTNPVNDTTSELAMQAVDSAESVFKVLDSEGHVYETWMKEREDLEMVVARSIPYDSEKVVMYTIEHASSDSPILATTSTYIISGERTAGLFKLLDPAAQEAILPSNALRARLASALLALNAKLDCICFARTVNKASIMQKDPNSIGFYCWRMPGFVYVLDIIPVKMLELTMEKKIRKRIRDDEIEAVDTFVDHEMPV</sequence>
<dbReference type="InParanoid" id="A0A0H2R3I9"/>
<keyword evidence="2" id="KW-1185">Reference proteome</keyword>
<proteinExistence type="predicted"/>
<gene>
    <name evidence="1" type="ORF">SCHPADRAFT_895481</name>
</gene>